<feature type="region of interest" description="Disordered" evidence="1">
    <location>
        <begin position="37"/>
        <end position="60"/>
    </location>
</feature>
<keyword evidence="2" id="KW-0472">Membrane</keyword>
<feature type="transmembrane region" description="Helical" evidence="2">
    <location>
        <begin position="6"/>
        <end position="26"/>
    </location>
</feature>
<evidence type="ECO:0000313" key="3">
    <source>
        <dbReference type="Proteomes" id="UP000887578"/>
    </source>
</evidence>
<dbReference type="AlphaFoldDB" id="A0A914QBG2"/>
<sequence length="96" mass="11016">MYELLIGTIIEIIFLGICITFTLVFCQKKKPVEEARPKSTAPATAIRASQEVRQANNNNEKPNIEHTISIKLDNNADDDDMRKLFIYILFFIDKNV</sequence>
<evidence type="ECO:0000256" key="1">
    <source>
        <dbReference type="SAM" id="MobiDB-lite"/>
    </source>
</evidence>
<feature type="compositionally biased region" description="Polar residues" evidence="1">
    <location>
        <begin position="51"/>
        <end position="60"/>
    </location>
</feature>
<dbReference type="Proteomes" id="UP000887578">
    <property type="component" value="Unplaced"/>
</dbReference>
<keyword evidence="2" id="KW-0812">Transmembrane</keyword>
<name>A0A914QBG2_9BILA</name>
<evidence type="ECO:0000313" key="4">
    <source>
        <dbReference type="WBParaSite" id="PDA_v2.g24506.t1"/>
    </source>
</evidence>
<keyword evidence="3" id="KW-1185">Reference proteome</keyword>
<accession>A0A914QBG2</accession>
<keyword evidence="2" id="KW-1133">Transmembrane helix</keyword>
<protein>
    <submittedName>
        <fullName evidence="4">Uncharacterized protein</fullName>
    </submittedName>
</protein>
<reference evidence="4" key="1">
    <citation type="submission" date="2022-11" db="UniProtKB">
        <authorList>
            <consortium name="WormBaseParasite"/>
        </authorList>
    </citation>
    <scope>IDENTIFICATION</scope>
</reference>
<proteinExistence type="predicted"/>
<dbReference type="WBParaSite" id="PDA_v2.g24506.t1">
    <property type="protein sequence ID" value="PDA_v2.g24506.t1"/>
    <property type="gene ID" value="PDA_v2.g24506"/>
</dbReference>
<organism evidence="3 4">
    <name type="scientific">Panagrolaimus davidi</name>
    <dbReference type="NCBI Taxonomy" id="227884"/>
    <lineage>
        <taxon>Eukaryota</taxon>
        <taxon>Metazoa</taxon>
        <taxon>Ecdysozoa</taxon>
        <taxon>Nematoda</taxon>
        <taxon>Chromadorea</taxon>
        <taxon>Rhabditida</taxon>
        <taxon>Tylenchina</taxon>
        <taxon>Panagrolaimomorpha</taxon>
        <taxon>Panagrolaimoidea</taxon>
        <taxon>Panagrolaimidae</taxon>
        <taxon>Panagrolaimus</taxon>
    </lineage>
</organism>
<evidence type="ECO:0000256" key="2">
    <source>
        <dbReference type="SAM" id="Phobius"/>
    </source>
</evidence>